<dbReference type="CDD" id="cd16468">
    <property type="entry name" value="RING-H2_RNF11"/>
    <property type="match status" value="1"/>
</dbReference>
<dbReference type="GO" id="GO:0061630">
    <property type="term" value="F:ubiquitin protein ligase activity"/>
    <property type="evidence" value="ECO:0007669"/>
    <property type="project" value="TreeGrafter"/>
</dbReference>
<dbReference type="InterPro" id="IPR013083">
    <property type="entry name" value="Znf_RING/FYVE/PHD"/>
</dbReference>
<evidence type="ECO:0000256" key="3">
    <source>
        <dbReference type="ARBA" id="ARBA00022833"/>
    </source>
</evidence>
<name>A0A1I8ES72_WUCBA</name>
<dbReference type="InterPro" id="IPR042981">
    <property type="entry name" value="RNF11_RING-H2"/>
</dbReference>
<dbReference type="AlphaFoldDB" id="A0A1I8ES72"/>
<feature type="domain" description="RING-type" evidence="5">
    <location>
        <begin position="134"/>
        <end position="174"/>
    </location>
</feature>
<dbReference type="GO" id="GO:0006511">
    <property type="term" value="P:ubiquitin-dependent protein catabolic process"/>
    <property type="evidence" value="ECO:0007669"/>
    <property type="project" value="TreeGrafter"/>
</dbReference>
<reference evidence="6" key="1">
    <citation type="submission" date="2016-11" db="UniProtKB">
        <authorList>
            <consortium name="WormBaseParasite"/>
        </authorList>
    </citation>
    <scope>IDENTIFICATION</scope>
    <source>
        <strain evidence="6">pt0022</strain>
    </source>
</reference>
<dbReference type="PANTHER" id="PTHR46359:SF2">
    <property type="entry name" value="GEO07743P1"/>
    <property type="match status" value="1"/>
</dbReference>
<dbReference type="PROSITE" id="PS50089">
    <property type="entry name" value="ZF_RING_2"/>
    <property type="match status" value="1"/>
</dbReference>
<evidence type="ECO:0000256" key="4">
    <source>
        <dbReference type="PROSITE-ProRule" id="PRU00175"/>
    </source>
</evidence>
<keyword evidence="1" id="KW-0479">Metal-binding</keyword>
<organism evidence="6">
    <name type="scientific">Wuchereria bancrofti</name>
    <dbReference type="NCBI Taxonomy" id="6293"/>
    <lineage>
        <taxon>Eukaryota</taxon>
        <taxon>Metazoa</taxon>
        <taxon>Ecdysozoa</taxon>
        <taxon>Nematoda</taxon>
        <taxon>Chromadorea</taxon>
        <taxon>Rhabditida</taxon>
        <taxon>Spirurina</taxon>
        <taxon>Spiruromorpha</taxon>
        <taxon>Filarioidea</taxon>
        <taxon>Onchocercidae</taxon>
        <taxon>Wuchereria</taxon>
    </lineage>
</organism>
<dbReference type="PANTHER" id="PTHR46359">
    <property type="entry name" value="GEO07743P1"/>
    <property type="match status" value="1"/>
</dbReference>
<dbReference type="GO" id="GO:0000151">
    <property type="term" value="C:ubiquitin ligase complex"/>
    <property type="evidence" value="ECO:0007669"/>
    <property type="project" value="TreeGrafter"/>
</dbReference>
<keyword evidence="3" id="KW-0862">Zinc</keyword>
<sequence length="214" mass="24553">MIRNILPLSFPIFDNPADPFINFRIAIWWYHRCMEKGTSMGNCLPLLFPNLLRSDDHSSLEEVIDNASGSNTIMRYPDSESAYTNELWVSETSSERRRQELLIEDPKKVHVSTLLEQIPADTYKEEAKMRDIECPICMIDFVDGDPIRYLPCMHCYHKNCVDDWLMRSFSCPSCMEPVDSAMLSSFTAHTLTGLESLTCSSAASGIHYMYCLRV</sequence>
<accession>A0A1I8ES72</accession>
<keyword evidence="2 4" id="KW-0863">Zinc-finger</keyword>
<protein>
    <submittedName>
        <fullName evidence="6">RNF11 protein</fullName>
    </submittedName>
</protein>
<proteinExistence type="predicted"/>
<dbReference type="STRING" id="6293.A0A1I8ES72"/>
<dbReference type="SUPFAM" id="SSF57850">
    <property type="entry name" value="RING/U-box"/>
    <property type="match status" value="1"/>
</dbReference>
<dbReference type="SMART" id="SM00184">
    <property type="entry name" value="RING"/>
    <property type="match status" value="1"/>
</dbReference>
<dbReference type="InterPro" id="IPR001841">
    <property type="entry name" value="Znf_RING"/>
</dbReference>
<dbReference type="GO" id="GO:0008270">
    <property type="term" value="F:zinc ion binding"/>
    <property type="evidence" value="ECO:0007669"/>
    <property type="project" value="UniProtKB-KW"/>
</dbReference>
<evidence type="ECO:0000259" key="5">
    <source>
        <dbReference type="PROSITE" id="PS50089"/>
    </source>
</evidence>
<dbReference type="WBParaSite" id="maker-PairedContig_4389-snap-gene-0.10-mRNA-1">
    <property type="protein sequence ID" value="maker-PairedContig_4389-snap-gene-0.10-mRNA-1"/>
    <property type="gene ID" value="maker-PairedContig_4389-snap-gene-0.10"/>
</dbReference>
<evidence type="ECO:0000313" key="6">
    <source>
        <dbReference type="WBParaSite" id="maker-PairedContig_4389-snap-gene-0.10-mRNA-1"/>
    </source>
</evidence>
<evidence type="ECO:0000256" key="1">
    <source>
        <dbReference type="ARBA" id="ARBA00022723"/>
    </source>
</evidence>
<dbReference type="InterPro" id="IPR052804">
    <property type="entry name" value="UEC_component"/>
</dbReference>
<dbReference type="Gene3D" id="3.30.40.10">
    <property type="entry name" value="Zinc/RING finger domain, C3HC4 (zinc finger)"/>
    <property type="match status" value="1"/>
</dbReference>
<dbReference type="Pfam" id="PF13639">
    <property type="entry name" value="zf-RING_2"/>
    <property type="match status" value="1"/>
</dbReference>
<evidence type="ECO:0000256" key="2">
    <source>
        <dbReference type="ARBA" id="ARBA00022771"/>
    </source>
</evidence>